<dbReference type="EMBL" id="JBHUHZ010000001">
    <property type="protein sequence ID" value="MFD2161425.1"/>
    <property type="molecule type" value="Genomic_DNA"/>
</dbReference>
<organism evidence="1 2">
    <name type="scientific">Paradesertivirga mongoliensis</name>
    <dbReference type="NCBI Taxonomy" id="2100740"/>
    <lineage>
        <taxon>Bacteria</taxon>
        <taxon>Pseudomonadati</taxon>
        <taxon>Bacteroidota</taxon>
        <taxon>Sphingobacteriia</taxon>
        <taxon>Sphingobacteriales</taxon>
        <taxon>Sphingobacteriaceae</taxon>
        <taxon>Paradesertivirga</taxon>
    </lineage>
</organism>
<evidence type="ECO:0000313" key="2">
    <source>
        <dbReference type="Proteomes" id="UP001597387"/>
    </source>
</evidence>
<protein>
    <submittedName>
        <fullName evidence="1">Uncharacterized protein</fullName>
    </submittedName>
</protein>
<dbReference type="RefSeq" id="WP_255899334.1">
    <property type="nucleotide sequence ID" value="NZ_JAFMZO010000001.1"/>
</dbReference>
<dbReference type="Proteomes" id="UP001597387">
    <property type="component" value="Unassembled WGS sequence"/>
</dbReference>
<proteinExistence type="predicted"/>
<accession>A0ABW4ZI69</accession>
<gene>
    <name evidence="1" type="ORF">ACFSJU_03420</name>
</gene>
<evidence type="ECO:0000313" key="1">
    <source>
        <dbReference type="EMBL" id="MFD2161425.1"/>
    </source>
</evidence>
<reference evidence="2" key="1">
    <citation type="journal article" date="2019" name="Int. J. Syst. Evol. Microbiol.">
        <title>The Global Catalogue of Microorganisms (GCM) 10K type strain sequencing project: providing services to taxonomists for standard genome sequencing and annotation.</title>
        <authorList>
            <consortium name="The Broad Institute Genomics Platform"/>
            <consortium name="The Broad Institute Genome Sequencing Center for Infectious Disease"/>
            <person name="Wu L."/>
            <person name="Ma J."/>
        </authorList>
    </citation>
    <scope>NUCLEOTIDE SEQUENCE [LARGE SCALE GENOMIC DNA]</scope>
    <source>
        <strain evidence="2">KCTC 42217</strain>
    </source>
</reference>
<comment type="caution">
    <text evidence="1">The sequence shown here is derived from an EMBL/GenBank/DDBJ whole genome shotgun (WGS) entry which is preliminary data.</text>
</comment>
<keyword evidence="2" id="KW-1185">Reference proteome</keyword>
<name>A0ABW4ZI69_9SPHI</name>
<sequence length="223" mass="24870">MIDQKHRSIYFRLLVLASELQNPVQKLDRCLKKLGEEITQTDGCHEILAEITVYLSSSSLVCKKLMEWSEAYLLGDVIYSANIKFQADLVTKILSSSAGVNGVIISNIENLRRAKINLSLFGLMLHELLTIVLEFSSSENLLLHSSHKQDEVIICISGIKPATYQSMAEGLSASQGPNPPSQVADRFRLCYDILHFYGGNLWSESCEKSGGKLYFSIPVIKNI</sequence>